<feature type="transmembrane region" description="Helical" evidence="6">
    <location>
        <begin position="106"/>
        <end position="128"/>
    </location>
</feature>
<feature type="transmembrane region" description="Helical" evidence="6">
    <location>
        <begin position="293"/>
        <end position="315"/>
    </location>
</feature>
<dbReference type="KEGG" id="sbae:DSM104329_05259"/>
<evidence type="ECO:0000256" key="6">
    <source>
        <dbReference type="SAM" id="Phobius"/>
    </source>
</evidence>
<feature type="transmembrane region" description="Helical" evidence="6">
    <location>
        <begin position="456"/>
        <end position="475"/>
    </location>
</feature>
<organism evidence="8 9">
    <name type="scientific">Capillimicrobium parvum</name>
    <dbReference type="NCBI Taxonomy" id="2884022"/>
    <lineage>
        <taxon>Bacteria</taxon>
        <taxon>Bacillati</taxon>
        <taxon>Actinomycetota</taxon>
        <taxon>Thermoleophilia</taxon>
        <taxon>Solirubrobacterales</taxon>
        <taxon>Capillimicrobiaceae</taxon>
        <taxon>Capillimicrobium</taxon>
    </lineage>
</organism>
<dbReference type="PANTHER" id="PTHR37422">
    <property type="entry name" value="TEICHURONIC ACID BIOSYNTHESIS PROTEIN TUAE"/>
    <property type="match status" value="1"/>
</dbReference>
<dbReference type="InterPro" id="IPR051533">
    <property type="entry name" value="WaaL-like"/>
</dbReference>
<dbReference type="PROSITE" id="PS50005">
    <property type="entry name" value="TPR"/>
    <property type="match status" value="1"/>
</dbReference>
<evidence type="ECO:0000256" key="1">
    <source>
        <dbReference type="ARBA" id="ARBA00004141"/>
    </source>
</evidence>
<name>A0A9E6Y268_9ACTN</name>
<feature type="transmembrane region" description="Helical" evidence="6">
    <location>
        <begin position="256"/>
        <end position="281"/>
    </location>
</feature>
<feature type="repeat" description="TPR" evidence="5">
    <location>
        <begin position="577"/>
        <end position="610"/>
    </location>
</feature>
<keyword evidence="4 6" id="KW-0472">Membrane</keyword>
<evidence type="ECO:0000259" key="7">
    <source>
        <dbReference type="Pfam" id="PF04932"/>
    </source>
</evidence>
<dbReference type="InterPro" id="IPR019734">
    <property type="entry name" value="TPR_rpt"/>
</dbReference>
<dbReference type="InterPro" id="IPR007016">
    <property type="entry name" value="O-antigen_ligase-rel_domated"/>
</dbReference>
<dbReference type="SUPFAM" id="SSF48452">
    <property type="entry name" value="TPR-like"/>
    <property type="match status" value="1"/>
</dbReference>
<dbReference type="GO" id="GO:0016020">
    <property type="term" value="C:membrane"/>
    <property type="evidence" value="ECO:0007669"/>
    <property type="project" value="UniProtKB-SubCell"/>
</dbReference>
<sequence>MFVIVLLLLATVYHGAFYLRDWGPPAVLVLGTLLALQIAGGGLPLGGRWTKVMLAGIWGFAAWALLSALWSTSPSAAWEGGARDLFYAALVTVPIVLVPRGRVIEVLGLGLVAGIAALALLTLVRMLIGDDGLFLAGRLDAPVGYRNATALLFALGVWPLLALAARGEKRAFRAAAFSLAVLCLALAFLTQSRGIVIGLGVGAVVALGLGPERIRRAWLGVLAVVLIAIFSSGLLTPYNAFDGGQGVVQDGDISRAAWTTLLLMVVAFGVGLAIALVDNGLRTGSEGIRVARLAARAGLVLIVIVGIVGGLMVVGNPVSEARQKWDEFTANETIATGATRYANVSGQRYDLWRVSLNAFADNPITGVGEASYPFEYYGHRNNDRNLDDPHGLPFQVLSELGLVGAILMGAFLVGAIGVLVTRWRHVPQPRQRLASGLAASGAVLIGQSMVDWMWRIPGVTGLGLLCLGIGVALVLDPATAPSRRLPAAWRAVTAGALAIAVVAVAVLYLSDFYVRQARADAADSPAKQLSAARTASKLNPVSVVPWYLMASAHESDGQLAEARSDLLKALDKEPGNFATMGVIGDFYARQGRYRAARYWYGRALKLNPVDVGLQQLAKTGGDPKATG</sequence>
<feature type="transmembrane region" description="Helical" evidence="6">
    <location>
        <begin position="487"/>
        <end position="509"/>
    </location>
</feature>
<gene>
    <name evidence="8" type="ORF">DSM104329_05259</name>
</gene>
<keyword evidence="3 6" id="KW-1133">Transmembrane helix</keyword>
<keyword evidence="2 6" id="KW-0812">Transmembrane</keyword>
<evidence type="ECO:0000313" key="9">
    <source>
        <dbReference type="Proteomes" id="UP001162834"/>
    </source>
</evidence>
<dbReference type="RefSeq" id="WP_259312844.1">
    <property type="nucleotide sequence ID" value="NZ_CP087164.1"/>
</dbReference>
<keyword evidence="5" id="KW-0802">TPR repeat</keyword>
<protein>
    <recommendedName>
        <fullName evidence="7">O-antigen ligase-related domain-containing protein</fullName>
    </recommendedName>
</protein>
<dbReference type="AlphaFoldDB" id="A0A9E6Y268"/>
<dbReference type="Pfam" id="PF04932">
    <property type="entry name" value="Wzy_C"/>
    <property type="match status" value="1"/>
</dbReference>
<feature type="transmembrane region" description="Helical" evidence="6">
    <location>
        <begin position="52"/>
        <end position="70"/>
    </location>
</feature>
<dbReference type="PANTHER" id="PTHR37422:SF13">
    <property type="entry name" value="LIPOPOLYSACCHARIDE BIOSYNTHESIS PROTEIN PA4999-RELATED"/>
    <property type="match status" value="1"/>
</dbReference>
<evidence type="ECO:0000313" key="8">
    <source>
        <dbReference type="EMBL" id="UGS38829.1"/>
    </source>
</evidence>
<feature type="transmembrane region" description="Helical" evidence="6">
    <location>
        <begin position="172"/>
        <end position="189"/>
    </location>
</feature>
<dbReference type="Gene3D" id="1.25.40.10">
    <property type="entry name" value="Tetratricopeptide repeat domain"/>
    <property type="match status" value="1"/>
</dbReference>
<reference evidence="8" key="1">
    <citation type="journal article" date="2022" name="Int. J. Syst. Evol. Microbiol.">
        <title>Pseudomonas aegrilactucae sp. nov. and Pseudomonas morbosilactucae sp. nov., pathogens causing bacterial rot of lettuce in Japan.</title>
        <authorList>
            <person name="Sawada H."/>
            <person name="Fujikawa T."/>
            <person name="Satou M."/>
        </authorList>
    </citation>
    <scope>NUCLEOTIDE SEQUENCE</scope>
    <source>
        <strain evidence="8">0166_1</strain>
    </source>
</reference>
<comment type="subcellular location">
    <subcellularLocation>
        <location evidence="1">Membrane</location>
        <topology evidence="1">Multi-pass membrane protein</topology>
    </subcellularLocation>
</comment>
<keyword evidence="9" id="KW-1185">Reference proteome</keyword>
<dbReference type="SMART" id="SM00028">
    <property type="entry name" value="TPR"/>
    <property type="match status" value="2"/>
</dbReference>
<dbReference type="EMBL" id="CP087164">
    <property type="protein sequence ID" value="UGS38829.1"/>
    <property type="molecule type" value="Genomic_DNA"/>
</dbReference>
<feature type="transmembrane region" description="Helical" evidence="6">
    <location>
        <begin position="400"/>
        <end position="421"/>
    </location>
</feature>
<evidence type="ECO:0000256" key="5">
    <source>
        <dbReference type="PROSITE-ProRule" id="PRU00339"/>
    </source>
</evidence>
<dbReference type="Proteomes" id="UP001162834">
    <property type="component" value="Chromosome"/>
</dbReference>
<dbReference type="Pfam" id="PF13181">
    <property type="entry name" value="TPR_8"/>
    <property type="match status" value="1"/>
</dbReference>
<proteinExistence type="predicted"/>
<feature type="transmembrane region" description="Helical" evidence="6">
    <location>
        <begin position="195"/>
        <end position="210"/>
    </location>
</feature>
<dbReference type="InterPro" id="IPR011990">
    <property type="entry name" value="TPR-like_helical_dom_sf"/>
</dbReference>
<evidence type="ECO:0000256" key="2">
    <source>
        <dbReference type="ARBA" id="ARBA00022692"/>
    </source>
</evidence>
<accession>A0A9E6Y268</accession>
<feature type="transmembrane region" description="Helical" evidence="6">
    <location>
        <begin position="148"/>
        <end position="165"/>
    </location>
</feature>
<evidence type="ECO:0000256" key="4">
    <source>
        <dbReference type="ARBA" id="ARBA00023136"/>
    </source>
</evidence>
<feature type="transmembrane region" description="Helical" evidence="6">
    <location>
        <begin position="26"/>
        <end position="45"/>
    </location>
</feature>
<feature type="transmembrane region" description="Helical" evidence="6">
    <location>
        <begin position="82"/>
        <end position="99"/>
    </location>
</feature>
<feature type="transmembrane region" description="Helical" evidence="6">
    <location>
        <begin position="217"/>
        <end position="236"/>
    </location>
</feature>
<evidence type="ECO:0000256" key="3">
    <source>
        <dbReference type="ARBA" id="ARBA00022989"/>
    </source>
</evidence>
<feature type="domain" description="O-antigen ligase-related" evidence="7">
    <location>
        <begin position="254"/>
        <end position="407"/>
    </location>
</feature>